<name>A0A8C4XT52_FALTI</name>
<feature type="signal peptide" evidence="2">
    <location>
        <begin position="1"/>
        <end position="42"/>
    </location>
</feature>
<evidence type="ECO:0000256" key="2">
    <source>
        <dbReference type="SAM" id="SignalP"/>
    </source>
</evidence>
<feature type="region of interest" description="Disordered" evidence="1">
    <location>
        <begin position="1"/>
        <end position="22"/>
    </location>
</feature>
<dbReference type="AlphaFoldDB" id="A0A8C4XT52"/>
<evidence type="ECO:0000313" key="3">
    <source>
        <dbReference type="Ensembl" id="ENSFTIP00000020099.1"/>
    </source>
</evidence>
<dbReference type="Proteomes" id="UP000694562">
    <property type="component" value="Unplaced"/>
</dbReference>
<proteinExistence type="predicted"/>
<reference evidence="3" key="2">
    <citation type="submission" date="2025-09" db="UniProtKB">
        <authorList>
            <consortium name="Ensembl"/>
        </authorList>
    </citation>
    <scope>IDENTIFICATION</scope>
</reference>
<feature type="chain" id="PRO_5034020378" evidence="2">
    <location>
        <begin position="43"/>
        <end position="85"/>
    </location>
</feature>
<protein>
    <submittedName>
        <fullName evidence="3">Uncharacterized protein</fullName>
    </submittedName>
</protein>
<sequence>LAPPRHGAASAGTSGGGPMGRPAGSLAPLRLLLLLALGHAWTYREEPQDGDRWVPPRRGTPRSCSCAFPPHSPIHRRCLLFSPFF</sequence>
<keyword evidence="4" id="KW-1185">Reference proteome</keyword>
<reference evidence="3" key="1">
    <citation type="submission" date="2025-08" db="UniProtKB">
        <authorList>
            <consortium name="Ensembl"/>
        </authorList>
    </citation>
    <scope>IDENTIFICATION</scope>
</reference>
<keyword evidence="2" id="KW-0732">Signal</keyword>
<accession>A0A8C4XT52</accession>
<dbReference type="OrthoDB" id="9946071at2759"/>
<evidence type="ECO:0000313" key="4">
    <source>
        <dbReference type="Proteomes" id="UP000694562"/>
    </source>
</evidence>
<organism evidence="3 4">
    <name type="scientific">Falco tinnunculus</name>
    <name type="common">Common kestrel</name>
    <dbReference type="NCBI Taxonomy" id="100819"/>
    <lineage>
        <taxon>Eukaryota</taxon>
        <taxon>Metazoa</taxon>
        <taxon>Chordata</taxon>
        <taxon>Craniata</taxon>
        <taxon>Vertebrata</taxon>
        <taxon>Euteleostomi</taxon>
        <taxon>Archelosauria</taxon>
        <taxon>Archosauria</taxon>
        <taxon>Dinosauria</taxon>
        <taxon>Saurischia</taxon>
        <taxon>Theropoda</taxon>
        <taxon>Coelurosauria</taxon>
        <taxon>Aves</taxon>
        <taxon>Neognathae</taxon>
        <taxon>Neoaves</taxon>
        <taxon>Telluraves</taxon>
        <taxon>Australaves</taxon>
        <taxon>Falconiformes</taxon>
        <taxon>Falconidae</taxon>
        <taxon>Falco</taxon>
    </lineage>
</organism>
<dbReference type="Ensembl" id="ENSFTIT00000020935.1">
    <property type="protein sequence ID" value="ENSFTIP00000020099.1"/>
    <property type="gene ID" value="ENSFTIG00000013137.1"/>
</dbReference>
<evidence type="ECO:0000256" key="1">
    <source>
        <dbReference type="SAM" id="MobiDB-lite"/>
    </source>
</evidence>